<sequence precursor="true">MTTILRTSSFTLVLAALFAVPASAQSSQDSNQGFVRKTERNARASWQPVRVAKNVDAAANPAPIRREANSNSDAAKANGAVGKTYAVRQVGHAIPHPPTGRTVSVIEGPIVDGPIYEGEVIQAPLDGQVALAPIYGETACDALPMGGCGCESASCNGGCDGGCSSPSCCNYSAGSCNSCCGELCGPETWRPCVTLCLPTDGWVSFEYLAWWQDGMELPPLVTTSTNPNIDQADAGVLGRDTTRILFGGDDALTDNFNGGRLRFGFWLDKCHTWGIGAEYFQIGSESESFFGNSNGDPILARPFVNINPATGSTREDSELVAFAGSGNTRVSGSVSARAESELVGGGFHFRRLQGGSEGCNRWLFDSCEQPYCSRTEMRIGYRYMQLTESVGVTENLTGISPQANFDINDYFRTQNKFNGLDIGWNYRQTRNNWTIDGQLRLGVGVTHQRVDINGNTVISGDATNPGQHTFVGGLLAQPSNIGSYDRSEFSVIPEFNVNLGYQLNDHWRAMIGYTFIYWSNVVRPGEHISRDLNPGQLPPAQDPLEGLARPEFAFDSVDYWVQGISTGLEYRW</sequence>
<dbReference type="InterPro" id="IPR011446">
    <property type="entry name" value="BBP7"/>
</dbReference>
<dbReference type="Pfam" id="PF07585">
    <property type="entry name" value="BBP7"/>
    <property type="match status" value="1"/>
</dbReference>
<reference evidence="2 3" key="1">
    <citation type="submission" date="2019-02" db="EMBL/GenBank/DDBJ databases">
        <title>Deep-cultivation of Planctomycetes and their phenomic and genomic characterization uncovers novel biology.</title>
        <authorList>
            <person name="Wiegand S."/>
            <person name="Jogler M."/>
            <person name="Boedeker C."/>
            <person name="Pinto D."/>
            <person name="Vollmers J."/>
            <person name="Rivas-Marin E."/>
            <person name="Kohn T."/>
            <person name="Peeters S.H."/>
            <person name="Heuer A."/>
            <person name="Rast P."/>
            <person name="Oberbeckmann S."/>
            <person name="Bunk B."/>
            <person name="Jeske O."/>
            <person name="Meyerdierks A."/>
            <person name="Storesund J.E."/>
            <person name="Kallscheuer N."/>
            <person name="Luecker S."/>
            <person name="Lage O.M."/>
            <person name="Pohl T."/>
            <person name="Merkel B.J."/>
            <person name="Hornburger P."/>
            <person name="Mueller R.-W."/>
            <person name="Bruemmer F."/>
            <person name="Labrenz M."/>
            <person name="Spormann A.M."/>
            <person name="Op Den Camp H."/>
            <person name="Overmann J."/>
            <person name="Amann R."/>
            <person name="Jetten M.S.M."/>
            <person name="Mascher T."/>
            <person name="Medema M.H."/>
            <person name="Devos D.P."/>
            <person name="Kaster A.-K."/>
            <person name="Ovreas L."/>
            <person name="Rohde M."/>
            <person name="Galperin M.Y."/>
            <person name="Jogler C."/>
        </authorList>
    </citation>
    <scope>NUCLEOTIDE SEQUENCE [LARGE SCALE GENOMIC DNA]</scope>
    <source>
        <strain evidence="2 3">Q31b</strain>
    </source>
</reference>
<accession>A0A5C6E028</accession>
<dbReference type="AlphaFoldDB" id="A0A5C6E028"/>
<feature type="signal peptide" evidence="1">
    <location>
        <begin position="1"/>
        <end position="24"/>
    </location>
</feature>
<evidence type="ECO:0000313" key="3">
    <source>
        <dbReference type="Proteomes" id="UP000315471"/>
    </source>
</evidence>
<dbReference type="Proteomes" id="UP000315471">
    <property type="component" value="Unassembled WGS sequence"/>
</dbReference>
<comment type="caution">
    <text evidence="2">The sequence shown here is derived from an EMBL/GenBank/DDBJ whole genome shotgun (WGS) entry which is preliminary data.</text>
</comment>
<keyword evidence="1" id="KW-0732">Signal</keyword>
<name>A0A5C6E028_9BACT</name>
<proteinExistence type="predicted"/>
<evidence type="ECO:0000256" key="1">
    <source>
        <dbReference type="SAM" id="SignalP"/>
    </source>
</evidence>
<dbReference type="EMBL" id="SJPY01000004">
    <property type="protein sequence ID" value="TWU41377.1"/>
    <property type="molecule type" value="Genomic_DNA"/>
</dbReference>
<evidence type="ECO:0000313" key="2">
    <source>
        <dbReference type="EMBL" id="TWU41377.1"/>
    </source>
</evidence>
<dbReference type="OrthoDB" id="8212403at2"/>
<gene>
    <name evidence="2" type="ORF">Q31b_28210</name>
</gene>
<protein>
    <submittedName>
        <fullName evidence="2">Uncharacterized protein</fullName>
    </submittedName>
</protein>
<dbReference type="RefSeq" id="WP_146600208.1">
    <property type="nucleotide sequence ID" value="NZ_SJPY01000004.1"/>
</dbReference>
<keyword evidence="3" id="KW-1185">Reference proteome</keyword>
<organism evidence="2 3">
    <name type="scientific">Novipirellula aureliae</name>
    <dbReference type="NCBI Taxonomy" id="2527966"/>
    <lineage>
        <taxon>Bacteria</taxon>
        <taxon>Pseudomonadati</taxon>
        <taxon>Planctomycetota</taxon>
        <taxon>Planctomycetia</taxon>
        <taxon>Pirellulales</taxon>
        <taxon>Pirellulaceae</taxon>
        <taxon>Novipirellula</taxon>
    </lineage>
</organism>
<feature type="chain" id="PRO_5023068626" evidence="1">
    <location>
        <begin position="25"/>
        <end position="572"/>
    </location>
</feature>